<dbReference type="InterPro" id="IPR048254">
    <property type="entry name" value="CDP_ALCOHOL_P_TRANSF_CS"/>
</dbReference>
<proteinExistence type="inferred from homology"/>
<evidence type="ECO:0000256" key="2">
    <source>
        <dbReference type="ARBA" id="ARBA00004141"/>
    </source>
</evidence>
<keyword evidence="12" id="KW-1208">Phospholipid metabolism</keyword>
<reference evidence="16" key="1">
    <citation type="submission" date="2017-05" db="EMBL/GenBank/DDBJ databases">
        <authorList>
            <person name="Varghese N."/>
            <person name="Submissions S."/>
        </authorList>
    </citation>
    <scope>NUCLEOTIDE SEQUENCE</scope>
    <source>
        <strain evidence="16">DSM 45262</strain>
    </source>
</reference>
<gene>
    <name evidence="16" type="ORF">SAMN06265361_105182</name>
</gene>
<evidence type="ECO:0000256" key="3">
    <source>
        <dbReference type="ARBA" id="ARBA00005189"/>
    </source>
</evidence>
<accession>A0AA46AGF1</accession>
<dbReference type="InterPro" id="IPR004570">
    <property type="entry name" value="Phosphatidylglycerol_P_synth"/>
</dbReference>
<organism evidence="16 17">
    <name type="scientific">Laceyella tengchongensis</name>
    <dbReference type="NCBI Taxonomy" id="574699"/>
    <lineage>
        <taxon>Bacteria</taxon>
        <taxon>Bacillati</taxon>
        <taxon>Bacillota</taxon>
        <taxon>Bacilli</taxon>
        <taxon>Bacillales</taxon>
        <taxon>Thermoactinomycetaceae</taxon>
        <taxon>Laceyella</taxon>
    </lineage>
</organism>
<evidence type="ECO:0000256" key="15">
    <source>
        <dbReference type="SAM" id="Phobius"/>
    </source>
</evidence>
<dbReference type="Gene3D" id="1.20.120.1760">
    <property type="match status" value="1"/>
</dbReference>
<evidence type="ECO:0000256" key="9">
    <source>
        <dbReference type="ARBA" id="ARBA00023098"/>
    </source>
</evidence>
<sequence>MNLPNLLTLARFFLIPLYLAVYFSDMAGRMYWALGIILLAGLTDVVDGYLARKTQQITQLGIMLDPLADKLMMLAVFLSLLISGKISLGEAAAIFLRDVAMIVYSAIFHLQGKKTLPANFFGKLTTVLFYLALFMLMLDYTQAHVFLWSVIILSYITSLIYLFQLRVVPRE</sequence>
<comment type="caution">
    <text evidence="16">The sequence shown here is derived from an EMBL/GenBank/DDBJ whole genome shotgun (WGS) entry which is preliminary data.</text>
</comment>
<evidence type="ECO:0000256" key="13">
    <source>
        <dbReference type="ARBA" id="ARBA00033018"/>
    </source>
</evidence>
<evidence type="ECO:0000313" key="16">
    <source>
        <dbReference type="EMBL" id="SMP26711.1"/>
    </source>
</evidence>
<feature type="transmembrane region" description="Helical" evidence="15">
    <location>
        <begin position="143"/>
        <end position="163"/>
    </location>
</feature>
<dbReference type="Proteomes" id="UP001157946">
    <property type="component" value="Unassembled WGS sequence"/>
</dbReference>
<dbReference type="GO" id="GO:0008444">
    <property type="term" value="F:CDP-diacylglycerol-glycerol-3-phosphate 3-phosphatidyltransferase activity"/>
    <property type="evidence" value="ECO:0007669"/>
    <property type="project" value="InterPro"/>
</dbReference>
<comment type="pathway">
    <text evidence="3">Lipid metabolism.</text>
</comment>
<feature type="transmembrane region" description="Helical" evidence="15">
    <location>
        <begin position="71"/>
        <end position="96"/>
    </location>
</feature>
<feature type="transmembrane region" description="Helical" evidence="15">
    <location>
        <begin position="31"/>
        <end position="51"/>
    </location>
</feature>
<dbReference type="EMBL" id="FXTU01000005">
    <property type="protein sequence ID" value="SMP26711.1"/>
    <property type="molecule type" value="Genomic_DNA"/>
</dbReference>
<keyword evidence="6 14" id="KW-0808">Transferase</keyword>
<keyword evidence="5" id="KW-0444">Lipid biosynthesis</keyword>
<comment type="similarity">
    <text evidence="4 14">Belongs to the CDP-alcohol phosphatidyltransferase class-I family.</text>
</comment>
<comment type="subcellular location">
    <subcellularLocation>
        <location evidence="2">Membrane</location>
        <topology evidence="2">Multi-pass membrane protein</topology>
    </subcellularLocation>
</comment>
<keyword evidence="7 15" id="KW-0812">Transmembrane</keyword>
<protein>
    <recommendedName>
        <fullName evidence="13">Phosphatidylglycerophosphate synthase</fullName>
    </recommendedName>
</protein>
<evidence type="ECO:0000256" key="6">
    <source>
        <dbReference type="ARBA" id="ARBA00022679"/>
    </source>
</evidence>
<dbReference type="InterPro" id="IPR050324">
    <property type="entry name" value="CDP-alcohol_PTase-I"/>
</dbReference>
<dbReference type="PROSITE" id="PS00379">
    <property type="entry name" value="CDP_ALCOHOL_P_TRANSF"/>
    <property type="match status" value="1"/>
</dbReference>
<dbReference type="PIRSF" id="PIRSF000847">
    <property type="entry name" value="Phos_ph_gly_syn"/>
    <property type="match status" value="1"/>
</dbReference>
<name>A0AA46AGF1_9BACL</name>
<evidence type="ECO:0000256" key="1">
    <source>
        <dbReference type="ARBA" id="ARBA00003973"/>
    </source>
</evidence>
<keyword evidence="11" id="KW-0594">Phospholipid biosynthesis</keyword>
<comment type="function">
    <text evidence="1">This protein catalyzes the committed step to the synthesis of the acidic phospholipids.</text>
</comment>
<dbReference type="PANTHER" id="PTHR14269:SF11">
    <property type="entry name" value="CDP-DIACYLGLYCEROL--GLYCEROL-3-PHOSPHATE 3-PHOSPHATIDYLTRANSFERASE"/>
    <property type="match status" value="1"/>
</dbReference>
<keyword evidence="9" id="KW-0443">Lipid metabolism</keyword>
<dbReference type="PANTHER" id="PTHR14269">
    <property type="entry name" value="CDP-DIACYLGLYCEROL--GLYCEROL-3-PHOSPHATE 3-PHOSPHATIDYLTRANSFERASE-RELATED"/>
    <property type="match status" value="1"/>
</dbReference>
<feature type="transmembrane region" description="Helical" evidence="15">
    <location>
        <begin position="116"/>
        <end position="137"/>
    </location>
</feature>
<evidence type="ECO:0000256" key="5">
    <source>
        <dbReference type="ARBA" id="ARBA00022516"/>
    </source>
</evidence>
<dbReference type="InterPro" id="IPR000462">
    <property type="entry name" value="CDP-OH_P_trans"/>
</dbReference>
<evidence type="ECO:0000256" key="8">
    <source>
        <dbReference type="ARBA" id="ARBA00022989"/>
    </source>
</evidence>
<dbReference type="InterPro" id="IPR043130">
    <property type="entry name" value="CDP-OH_PTrfase_TM_dom"/>
</dbReference>
<dbReference type="GO" id="GO:0046474">
    <property type="term" value="P:glycerophospholipid biosynthetic process"/>
    <property type="evidence" value="ECO:0007669"/>
    <property type="project" value="TreeGrafter"/>
</dbReference>
<evidence type="ECO:0000256" key="7">
    <source>
        <dbReference type="ARBA" id="ARBA00022692"/>
    </source>
</evidence>
<evidence type="ECO:0000256" key="4">
    <source>
        <dbReference type="ARBA" id="ARBA00010441"/>
    </source>
</evidence>
<evidence type="ECO:0000313" key="17">
    <source>
        <dbReference type="Proteomes" id="UP001157946"/>
    </source>
</evidence>
<evidence type="ECO:0000256" key="10">
    <source>
        <dbReference type="ARBA" id="ARBA00023136"/>
    </source>
</evidence>
<dbReference type="Pfam" id="PF01066">
    <property type="entry name" value="CDP-OH_P_transf"/>
    <property type="match status" value="1"/>
</dbReference>
<evidence type="ECO:0000256" key="11">
    <source>
        <dbReference type="ARBA" id="ARBA00023209"/>
    </source>
</evidence>
<evidence type="ECO:0000256" key="14">
    <source>
        <dbReference type="RuleBase" id="RU003750"/>
    </source>
</evidence>
<dbReference type="GO" id="GO:0016020">
    <property type="term" value="C:membrane"/>
    <property type="evidence" value="ECO:0007669"/>
    <property type="project" value="UniProtKB-SubCell"/>
</dbReference>
<keyword evidence="10 15" id="KW-0472">Membrane</keyword>
<feature type="transmembrane region" description="Helical" evidence="15">
    <location>
        <begin position="6"/>
        <end position="24"/>
    </location>
</feature>
<dbReference type="RefSeq" id="WP_022737409.1">
    <property type="nucleotide sequence ID" value="NZ_FXTU01000005.1"/>
</dbReference>
<keyword evidence="17" id="KW-1185">Reference proteome</keyword>
<keyword evidence="8 15" id="KW-1133">Transmembrane helix</keyword>
<evidence type="ECO:0000256" key="12">
    <source>
        <dbReference type="ARBA" id="ARBA00023264"/>
    </source>
</evidence>
<dbReference type="AlphaFoldDB" id="A0AA46AGF1"/>